<dbReference type="GO" id="GO:0140115">
    <property type="term" value="P:export across plasma membrane"/>
    <property type="evidence" value="ECO:0007669"/>
    <property type="project" value="UniProtKB-ARBA"/>
</dbReference>
<feature type="transmembrane region" description="Helical" evidence="6">
    <location>
        <begin position="232"/>
        <end position="254"/>
    </location>
</feature>
<feature type="transmembrane region" description="Helical" evidence="6">
    <location>
        <begin position="324"/>
        <end position="347"/>
    </location>
</feature>
<dbReference type="Proteomes" id="UP000244335">
    <property type="component" value="Unassembled WGS sequence"/>
</dbReference>
<dbReference type="EMBL" id="QDFR01000001">
    <property type="protein sequence ID" value="PVE56475.1"/>
    <property type="molecule type" value="Genomic_DNA"/>
</dbReference>
<evidence type="ECO:0000256" key="5">
    <source>
        <dbReference type="ARBA" id="ARBA00023136"/>
    </source>
</evidence>
<evidence type="ECO:0000256" key="1">
    <source>
        <dbReference type="ARBA" id="ARBA00004141"/>
    </source>
</evidence>
<feature type="transmembrane region" description="Helical" evidence="6">
    <location>
        <begin position="117"/>
        <end position="141"/>
    </location>
</feature>
<dbReference type="SUPFAM" id="SSF103473">
    <property type="entry name" value="MFS general substrate transporter"/>
    <property type="match status" value="1"/>
</dbReference>
<feature type="domain" description="Major facilitator superfamily (MFS) profile" evidence="7">
    <location>
        <begin position="1"/>
        <end position="376"/>
    </location>
</feature>
<dbReference type="GO" id="GO:0042908">
    <property type="term" value="P:xenobiotic transport"/>
    <property type="evidence" value="ECO:0007669"/>
    <property type="project" value="UniProtKB-ARBA"/>
</dbReference>
<dbReference type="PROSITE" id="PS50850">
    <property type="entry name" value="MFS"/>
    <property type="match status" value="1"/>
</dbReference>
<organism evidence="8 9">
    <name type="scientific">Rhizobium rhizogenes</name>
    <name type="common">Agrobacterium rhizogenes</name>
    <dbReference type="NCBI Taxonomy" id="359"/>
    <lineage>
        <taxon>Bacteria</taxon>
        <taxon>Pseudomonadati</taxon>
        <taxon>Pseudomonadota</taxon>
        <taxon>Alphaproteobacteria</taxon>
        <taxon>Hyphomicrobiales</taxon>
        <taxon>Rhizobiaceae</taxon>
        <taxon>Rhizobium/Agrobacterium group</taxon>
        <taxon>Rhizobium</taxon>
    </lineage>
</organism>
<evidence type="ECO:0000313" key="9">
    <source>
        <dbReference type="Proteomes" id="UP000244335"/>
    </source>
</evidence>
<keyword evidence="5 6" id="KW-0472">Membrane</keyword>
<name>A0AA92C5Y0_RHIRH</name>
<dbReference type="CDD" id="cd17320">
    <property type="entry name" value="MFS_MdfA_MDR_like"/>
    <property type="match status" value="1"/>
</dbReference>
<dbReference type="Pfam" id="PF07690">
    <property type="entry name" value="MFS_1"/>
    <property type="match status" value="1"/>
</dbReference>
<protein>
    <submittedName>
        <fullName evidence="8">MFS transporter</fullName>
    </submittedName>
</protein>
<reference evidence="8 9" key="1">
    <citation type="submission" date="2018-04" db="EMBL/GenBank/DDBJ databases">
        <authorList>
            <person name="Hagen T."/>
        </authorList>
    </citation>
    <scope>NUCLEOTIDE SEQUENCE [LARGE SCALE GENOMIC DNA]</scope>
    <source>
        <strain evidence="8 9">TPD7009</strain>
    </source>
</reference>
<feature type="transmembrane region" description="Helical" evidence="6">
    <location>
        <begin position="147"/>
        <end position="167"/>
    </location>
</feature>
<dbReference type="GO" id="GO:0005886">
    <property type="term" value="C:plasma membrane"/>
    <property type="evidence" value="ECO:0007669"/>
    <property type="project" value="TreeGrafter"/>
</dbReference>
<comment type="caution">
    <text evidence="8">The sequence shown here is derived from an EMBL/GenBank/DDBJ whole genome shotgun (WGS) entry which is preliminary data.</text>
</comment>
<sequence>MGLSSISLDIMLPALPDIGLALAASSSNLAQLTVGAFLLGAAISSFVVGPVADHYGRRLPILCGLLVFVAASLAALFANSMEMMLVLRFIQGAGVGTTRLSQAILRDRYSGSEMARAMSLVLTVFLIMPVLAPLVGQAILMVGDWRAIFFTMAVFGLVVLVWTWWRLPETLAPANRRSLSFGSVWSGLAIIAADQSAIGYGLAAMLLLGTLYGFIATAQPLYGQAYGLGDHFALAMAATAIVQSIAAFVCSRLIPQFGPQAVGMTGLATYVGFAAVALIMLYLDALPFWLLLLIITAMMTMFTWADATLGALSMANLGKIAGTAASAFGSVQQLGATLLGSIIGQCYDGTPRALLWGSFLLGAIALASAFWAGKSQRQ</sequence>
<evidence type="ECO:0000313" key="8">
    <source>
        <dbReference type="EMBL" id="PVE56475.1"/>
    </source>
</evidence>
<dbReference type="InterPro" id="IPR011701">
    <property type="entry name" value="MFS"/>
</dbReference>
<feature type="transmembrane region" description="Helical" evidence="6">
    <location>
        <begin position="59"/>
        <end position="79"/>
    </location>
</feature>
<dbReference type="PROSITE" id="PS00216">
    <property type="entry name" value="SUGAR_TRANSPORT_1"/>
    <property type="match status" value="1"/>
</dbReference>
<evidence type="ECO:0000256" key="4">
    <source>
        <dbReference type="ARBA" id="ARBA00022989"/>
    </source>
</evidence>
<feature type="transmembrane region" description="Helical" evidence="6">
    <location>
        <begin position="85"/>
        <end position="105"/>
    </location>
</feature>
<accession>A0AA92C5Y0</accession>
<feature type="transmembrane region" description="Helical" evidence="6">
    <location>
        <begin position="188"/>
        <end position="212"/>
    </location>
</feature>
<feature type="transmembrane region" description="Helical" evidence="6">
    <location>
        <begin position="353"/>
        <end position="372"/>
    </location>
</feature>
<proteinExistence type="predicted"/>
<dbReference type="InterPro" id="IPR005829">
    <property type="entry name" value="Sugar_transporter_CS"/>
</dbReference>
<feature type="transmembrane region" description="Helical" evidence="6">
    <location>
        <begin position="33"/>
        <end position="52"/>
    </location>
</feature>
<evidence type="ECO:0000256" key="3">
    <source>
        <dbReference type="ARBA" id="ARBA00022692"/>
    </source>
</evidence>
<feature type="transmembrane region" description="Helical" evidence="6">
    <location>
        <begin position="261"/>
        <end position="283"/>
    </location>
</feature>
<feature type="transmembrane region" description="Helical" evidence="6">
    <location>
        <begin position="289"/>
        <end position="312"/>
    </location>
</feature>
<keyword evidence="4 6" id="KW-1133">Transmembrane helix</keyword>
<dbReference type="PANTHER" id="PTHR23502:SF132">
    <property type="entry name" value="POLYAMINE TRANSPORTER 2-RELATED"/>
    <property type="match status" value="1"/>
</dbReference>
<dbReference type="InterPro" id="IPR036259">
    <property type="entry name" value="MFS_trans_sf"/>
</dbReference>
<dbReference type="Gene3D" id="1.20.1720.10">
    <property type="entry name" value="Multidrug resistance protein D"/>
    <property type="match status" value="1"/>
</dbReference>
<dbReference type="InterPro" id="IPR020846">
    <property type="entry name" value="MFS_dom"/>
</dbReference>
<evidence type="ECO:0000256" key="6">
    <source>
        <dbReference type="SAM" id="Phobius"/>
    </source>
</evidence>
<dbReference type="PANTHER" id="PTHR23502">
    <property type="entry name" value="MAJOR FACILITATOR SUPERFAMILY"/>
    <property type="match status" value="1"/>
</dbReference>
<evidence type="ECO:0000259" key="7">
    <source>
        <dbReference type="PROSITE" id="PS50850"/>
    </source>
</evidence>
<dbReference type="AlphaFoldDB" id="A0AA92C5Y0"/>
<keyword evidence="2" id="KW-0813">Transport</keyword>
<dbReference type="RefSeq" id="WP_116493769.1">
    <property type="nucleotide sequence ID" value="NZ_QDFR01000001.1"/>
</dbReference>
<gene>
    <name evidence="8" type="ORF">DC430_01405</name>
</gene>
<dbReference type="GO" id="GO:0022857">
    <property type="term" value="F:transmembrane transporter activity"/>
    <property type="evidence" value="ECO:0007669"/>
    <property type="project" value="InterPro"/>
</dbReference>
<keyword evidence="3 6" id="KW-0812">Transmembrane</keyword>
<evidence type="ECO:0000256" key="2">
    <source>
        <dbReference type="ARBA" id="ARBA00022448"/>
    </source>
</evidence>
<comment type="subcellular location">
    <subcellularLocation>
        <location evidence="1">Membrane</location>
        <topology evidence="1">Multi-pass membrane protein</topology>
    </subcellularLocation>
</comment>